<sequence>MRIFKYLAPERIDVLKNQTLRFTQANYLNDPFENLPFISKVMDEGYNNKFQEEYLNPALQQAMSLQLTAELLPPDVRGMLPDEQWNEILSAYPMDQVFEMMPSLHPSNLFGALMNQMNESDPTTLLKESFNKQFGVLSLTRRNANLTMWSHYTNSHTGYVIEFDPSNHYFNKTINENDRLRKLNDIIYVDERPNVTLFDSNFEEDKLIDHMVEKILLTKSKHWEYEEELRMIQPLNESDIQINNGDIHLFKFDAQAVKSVYFGVNASPEFKDNVLQLLSDLKYQHVDVYQGELSKSEYKVLFQKVK</sequence>
<dbReference type="EMBL" id="QPIW01000016">
    <property type="protein sequence ID" value="RDB04387.1"/>
    <property type="molecule type" value="Genomic_DNA"/>
</dbReference>
<protein>
    <submittedName>
        <fullName evidence="1">DUF2971 domain-containing protein</fullName>
    </submittedName>
</protein>
<accession>A0A369I7B5</accession>
<gene>
    <name evidence="1" type="ORF">DVG78_18275</name>
</gene>
<dbReference type="InterPro" id="IPR021352">
    <property type="entry name" value="DUF2971"/>
</dbReference>
<organism evidence="1 2">
    <name type="scientific">Runella aurantiaca</name>
    <dbReference type="NCBI Taxonomy" id="2282308"/>
    <lineage>
        <taxon>Bacteria</taxon>
        <taxon>Pseudomonadati</taxon>
        <taxon>Bacteroidota</taxon>
        <taxon>Cytophagia</taxon>
        <taxon>Cytophagales</taxon>
        <taxon>Spirosomataceae</taxon>
        <taxon>Runella</taxon>
    </lineage>
</organism>
<name>A0A369I7B5_9BACT</name>
<dbReference type="AlphaFoldDB" id="A0A369I7B5"/>
<comment type="caution">
    <text evidence="1">The sequence shown here is derived from an EMBL/GenBank/DDBJ whole genome shotgun (WGS) entry which is preliminary data.</text>
</comment>
<dbReference type="OrthoDB" id="190848at2"/>
<reference evidence="1 2" key="1">
    <citation type="submission" date="2018-07" db="EMBL/GenBank/DDBJ databases">
        <title>Genome analysis of Runella aurantiaca.</title>
        <authorList>
            <person name="Yang X."/>
        </authorList>
    </citation>
    <scope>NUCLEOTIDE SEQUENCE [LARGE SCALE GENOMIC DNA]</scope>
    <source>
        <strain evidence="1 2">YX9</strain>
    </source>
</reference>
<evidence type="ECO:0000313" key="2">
    <source>
        <dbReference type="Proteomes" id="UP000253141"/>
    </source>
</evidence>
<dbReference type="Pfam" id="PF11185">
    <property type="entry name" value="DUF2971"/>
    <property type="match status" value="1"/>
</dbReference>
<keyword evidence="2" id="KW-1185">Reference proteome</keyword>
<dbReference type="RefSeq" id="WP_114462492.1">
    <property type="nucleotide sequence ID" value="NZ_QPIW01000016.1"/>
</dbReference>
<proteinExistence type="predicted"/>
<evidence type="ECO:0000313" key="1">
    <source>
        <dbReference type="EMBL" id="RDB04387.1"/>
    </source>
</evidence>
<dbReference type="Proteomes" id="UP000253141">
    <property type="component" value="Unassembled WGS sequence"/>
</dbReference>